<dbReference type="PANTHER" id="PTHR33112">
    <property type="entry name" value="DOMAIN PROTEIN, PUTATIVE-RELATED"/>
    <property type="match status" value="1"/>
</dbReference>
<evidence type="ECO:0000313" key="3">
    <source>
        <dbReference type="Proteomes" id="UP000800092"/>
    </source>
</evidence>
<keyword evidence="3" id="KW-1185">Reference proteome</keyword>
<gene>
    <name evidence="2" type="ORF">EV356DRAFT_436539</name>
</gene>
<evidence type="ECO:0000313" key="2">
    <source>
        <dbReference type="EMBL" id="KAF2232039.1"/>
    </source>
</evidence>
<evidence type="ECO:0000259" key="1">
    <source>
        <dbReference type="Pfam" id="PF06985"/>
    </source>
</evidence>
<proteinExistence type="predicted"/>
<feature type="non-terminal residue" evidence="2">
    <location>
        <position position="1"/>
    </location>
</feature>
<feature type="domain" description="Heterokaryon incompatibility" evidence="1">
    <location>
        <begin position="20"/>
        <end position="161"/>
    </location>
</feature>
<dbReference type="AlphaFoldDB" id="A0A6A6H2C1"/>
<reference evidence="2" key="1">
    <citation type="journal article" date="2020" name="Stud. Mycol.">
        <title>101 Dothideomycetes genomes: a test case for predicting lifestyles and emergence of pathogens.</title>
        <authorList>
            <person name="Haridas S."/>
            <person name="Albert R."/>
            <person name="Binder M."/>
            <person name="Bloem J."/>
            <person name="Labutti K."/>
            <person name="Salamov A."/>
            <person name="Andreopoulos B."/>
            <person name="Baker S."/>
            <person name="Barry K."/>
            <person name="Bills G."/>
            <person name="Bluhm B."/>
            <person name="Cannon C."/>
            <person name="Castanera R."/>
            <person name="Culley D."/>
            <person name="Daum C."/>
            <person name="Ezra D."/>
            <person name="Gonzalez J."/>
            <person name="Henrissat B."/>
            <person name="Kuo A."/>
            <person name="Liang C."/>
            <person name="Lipzen A."/>
            <person name="Lutzoni F."/>
            <person name="Magnuson J."/>
            <person name="Mondo S."/>
            <person name="Nolan M."/>
            <person name="Ohm R."/>
            <person name="Pangilinan J."/>
            <person name="Park H.-J."/>
            <person name="Ramirez L."/>
            <person name="Alfaro M."/>
            <person name="Sun H."/>
            <person name="Tritt A."/>
            <person name="Yoshinaga Y."/>
            <person name="Zwiers L.-H."/>
            <person name="Turgeon B."/>
            <person name="Goodwin S."/>
            <person name="Spatafora J."/>
            <person name="Crous P."/>
            <person name="Grigoriev I."/>
        </authorList>
    </citation>
    <scope>NUCLEOTIDE SEQUENCE</scope>
    <source>
        <strain evidence="2">Tuck. ex Michener</strain>
    </source>
</reference>
<protein>
    <submittedName>
        <fullName evidence="2">HET-domain-containing protein</fullName>
    </submittedName>
</protein>
<accession>A0A6A6H2C1</accession>
<name>A0A6A6H2C1_VIRVR</name>
<dbReference type="Pfam" id="PF06985">
    <property type="entry name" value="HET"/>
    <property type="match status" value="1"/>
</dbReference>
<dbReference type="OrthoDB" id="5428863at2759"/>
<dbReference type="PANTHER" id="PTHR33112:SF1">
    <property type="entry name" value="HETEROKARYON INCOMPATIBILITY DOMAIN-CONTAINING PROTEIN"/>
    <property type="match status" value="1"/>
</dbReference>
<sequence length="192" mass="21478">LKLINCQTFEVVSAPENASYVALSYVWGTATSHYGEPSKEDDGSPSLDPRIAKTIQDTLVVAKALGYKYLWVDRLCIDQKNAEEKHDQISQMDSIYGGADLTVITACGQDCHYGLPGINATSRTSQSTVKIGRITIFTSTLHPHRRIHSSKWAERGWTLQEIVLSTRRVVFTDDQFYFECNTMHCSESIAPD</sequence>
<feature type="non-terminal residue" evidence="2">
    <location>
        <position position="192"/>
    </location>
</feature>
<dbReference type="Proteomes" id="UP000800092">
    <property type="component" value="Unassembled WGS sequence"/>
</dbReference>
<dbReference type="EMBL" id="ML991820">
    <property type="protein sequence ID" value="KAF2232039.1"/>
    <property type="molecule type" value="Genomic_DNA"/>
</dbReference>
<dbReference type="InterPro" id="IPR010730">
    <property type="entry name" value="HET"/>
</dbReference>
<organism evidence="2 3">
    <name type="scientific">Viridothelium virens</name>
    <name type="common">Speckled blister lichen</name>
    <name type="synonym">Trypethelium virens</name>
    <dbReference type="NCBI Taxonomy" id="1048519"/>
    <lineage>
        <taxon>Eukaryota</taxon>
        <taxon>Fungi</taxon>
        <taxon>Dikarya</taxon>
        <taxon>Ascomycota</taxon>
        <taxon>Pezizomycotina</taxon>
        <taxon>Dothideomycetes</taxon>
        <taxon>Dothideomycetes incertae sedis</taxon>
        <taxon>Trypetheliales</taxon>
        <taxon>Trypetheliaceae</taxon>
        <taxon>Viridothelium</taxon>
    </lineage>
</organism>